<dbReference type="PROSITE" id="PS50198">
    <property type="entry name" value="PPIC_PPIASE_2"/>
    <property type="match status" value="1"/>
</dbReference>
<evidence type="ECO:0000256" key="8">
    <source>
        <dbReference type="PROSITE-ProRule" id="PRU00278"/>
    </source>
</evidence>
<keyword evidence="4 8" id="KW-0697">Rotamase</keyword>
<evidence type="ECO:0000313" key="11">
    <source>
        <dbReference type="EMBL" id="KIL98882.1"/>
    </source>
</evidence>
<keyword evidence="12" id="KW-1185">Reference proteome</keyword>
<gene>
    <name evidence="11" type="ORF">CCC_02332</name>
</gene>
<dbReference type="EMBL" id="JXSL01000027">
    <property type="protein sequence ID" value="KIL98882.1"/>
    <property type="molecule type" value="Genomic_DNA"/>
</dbReference>
<evidence type="ECO:0000256" key="2">
    <source>
        <dbReference type="ARBA" id="ARBA00013194"/>
    </source>
</evidence>
<comment type="caution">
    <text evidence="11">The sequence shown here is derived from an EMBL/GenBank/DDBJ whole genome shotgun (WGS) entry which is preliminary data.</text>
</comment>
<evidence type="ECO:0000259" key="10">
    <source>
        <dbReference type="PROSITE" id="PS50198"/>
    </source>
</evidence>
<accession>A0A0C2UBL1</accession>
<dbReference type="STRING" id="272627.CCC_02332"/>
<feature type="domain" description="PpiC" evidence="10">
    <location>
        <begin position="2"/>
        <end position="106"/>
    </location>
</feature>
<dbReference type="AlphaFoldDB" id="A0A0C2UBL1"/>
<evidence type="ECO:0000313" key="12">
    <source>
        <dbReference type="Proteomes" id="UP000031971"/>
    </source>
</evidence>
<feature type="region of interest" description="Disordered" evidence="9">
    <location>
        <begin position="50"/>
        <end position="69"/>
    </location>
</feature>
<evidence type="ECO:0000256" key="9">
    <source>
        <dbReference type="SAM" id="MobiDB-lite"/>
    </source>
</evidence>
<evidence type="ECO:0000256" key="6">
    <source>
        <dbReference type="ARBA" id="ARBA00030642"/>
    </source>
</evidence>
<keyword evidence="5 8" id="KW-0413">Isomerase</keyword>
<dbReference type="Pfam" id="PF13616">
    <property type="entry name" value="Rotamase_3"/>
    <property type="match status" value="1"/>
</dbReference>
<comment type="catalytic activity">
    <reaction evidence="1">
        <text>[protein]-peptidylproline (omega=180) = [protein]-peptidylproline (omega=0)</text>
        <dbReference type="Rhea" id="RHEA:16237"/>
        <dbReference type="Rhea" id="RHEA-COMP:10747"/>
        <dbReference type="Rhea" id="RHEA-COMP:10748"/>
        <dbReference type="ChEBI" id="CHEBI:83833"/>
        <dbReference type="ChEBI" id="CHEBI:83834"/>
        <dbReference type="EC" id="5.2.1.8"/>
    </reaction>
</comment>
<dbReference type="PANTHER" id="PTHR10657:SF4">
    <property type="entry name" value="PEPTIDYL-PROLYL CIS-TRANS ISOMERASE-RELATED"/>
    <property type="match status" value="1"/>
</dbReference>
<proteinExistence type="predicted"/>
<dbReference type="EC" id="5.2.1.8" evidence="2"/>
<evidence type="ECO:0000256" key="3">
    <source>
        <dbReference type="ARBA" id="ARBA00018370"/>
    </source>
</evidence>
<dbReference type="OrthoDB" id="14196at2"/>
<dbReference type="GO" id="GO:0003755">
    <property type="term" value="F:peptidyl-prolyl cis-trans isomerase activity"/>
    <property type="evidence" value="ECO:0007669"/>
    <property type="project" value="UniProtKB-KW"/>
</dbReference>
<organism evidence="11 12">
    <name type="scientific">Paramagnetospirillum magnetotacticum MS-1</name>
    <dbReference type="NCBI Taxonomy" id="272627"/>
    <lineage>
        <taxon>Bacteria</taxon>
        <taxon>Pseudomonadati</taxon>
        <taxon>Pseudomonadota</taxon>
        <taxon>Alphaproteobacteria</taxon>
        <taxon>Rhodospirillales</taxon>
        <taxon>Magnetospirillaceae</taxon>
        <taxon>Paramagnetospirillum</taxon>
    </lineage>
</organism>
<evidence type="ECO:0000256" key="5">
    <source>
        <dbReference type="ARBA" id="ARBA00023235"/>
    </source>
</evidence>
<dbReference type="InterPro" id="IPR051370">
    <property type="entry name" value="PPIase_Pin1"/>
</dbReference>
<reference evidence="11 12" key="1">
    <citation type="submission" date="2015-01" db="EMBL/GenBank/DDBJ databases">
        <title>Genome Sequence of Magnetospirillum magnetotacticum Strain MS-1.</title>
        <authorList>
            <person name="Marinov G.K."/>
            <person name="Smalley M.D."/>
            <person name="DeSalvo G."/>
        </authorList>
    </citation>
    <scope>NUCLEOTIDE SEQUENCE [LARGE SCALE GENOMIC DNA]</scope>
    <source>
        <strain evidence="11 12">MS-1</strain>
    </source>
</reference>
<dbReference type="RefSeq" id="WP_009867658.1">
    <property type="nucleotide sequence ID" value="NZ_JXSL01000027.1"/>
</dbReference>
<dbReference type="Gene3D" id="3.10.50.40">
    <property type="match status" value="1"/>
</dbReference>
<protein>
    <recommendedName>
        <fullName evidence="3">Parvulin-like PPIase</fullName>
        <ecNumber evidence="2">5.2.1.8</ecNumber>
    </recommendedName>
    <alternativeName>
        <fullName evidence="6">Peptidyl-prolyl cis-trans isomerase plp</fullName>
    </alternativeName>
    <alternativeName>
        <fullName evidence="7">Rotamase plp</fullName>
    </alternativeName>
</protein>
<evidence type="ECO:0000256" key="7">
    <source>
        <dbReference type="ARBA" id="ARBA00031484"/>
    </source>
</evidence>
<evidence type="ECO:0000256" key="4">
    <source>
        <dbReference type="ARBA" id="ARBA00023110"/>
    </source>
</evidence>
<name>A0A0C2UBL1_PARME</name>
<dbReference type="PANTHER" id="PTHR10657">
    <property type="entry name" value="PEPTIDYL-PROLYL CIS-TRANS ISOMERASE"/>
    <property type="match status" value="1"/>
</dbReference>
<evidence type="ECO:0000256" key="1">
    <source>
        <dbReference type="ARBA" id="ARBA00000971"/>
    </source>
</evidence>
<dbReference type="InterPro" id="IPR000297">
    <property type="entry name" value="PPIase_PpiC"/>
</dbReference>
<dbReference type="SUPFAM" id="SSF54534">
    <property type="entry name" value="FKBP-like"/>
    <property type="match status" value="1"/>
</dbReference>
<dbReference type="InterPro" id="IPR046357">
    <property type="entry name" value="PPIase_dom_sf"/>
</dbReference>
<sequence length="106" mass="11519">MSSTVRASHILLMYKGSMRSQATRSKDEALTEINNIKEELNQGADFGQMARQYSDCPSGEDGGDLGEFPKGAMVPEFEVAAFALKSGEVSGVVETPFGFHLIQRTD</sequence>
<dbReference type="Proteomes" id="UP000031971">
    <property type="component" value="Unassembled WGS sequence"/>
</dbReference>